<proteinExistence type="predicted"/>
<protein>
    <submittedName>
        <fullName evidence="1">Uncharacterized protein</fullName>
    </submittedName>
</protein>
<organism evidence="1 2">
    <name type="scientific">Centaurea solstitialis</name>
    <name type="common">yellow star-thistle</name>
    <dbReference type="NCBI Taxonomy" id="347529"/>
    <lineage>
        <taxon>Eukaryota</taxon>
        <taxon>Viridiplantae</taxon>
        <taxon>Streptophyta</taxon>
        <taxon>Embryophyta</taxon>
        <taxon>Tracheophyta</taxon>
        <taxon>Spermatophyta</taxon>
        <taxon>Magnoliopsida</taxon>
        <taxon>eudicotyledons</taxon>
        <taxon>Gunneridae</taxon>
        <taxon>Pentapetalae</taxon>
        <taxon>asterids</taxon>
        <taxon>campanulids</taxon>
        <taxon>Asterales</taxon>
        <taxon>Asteraceae</taxon>
        <taxon>Carduoideae</taxon>
        <taxon>Cardueae</taxon>
        <taxon>Centaureinae</taxon>
        <taxon>Centaurea</taxon>
    </lineage>
</organism>
<sequence length="203" mass="23340">MSKDMLAIGSKPKPPVLVIREYQQWQKRMVQFLDLIDPDLMRSIEDGPTKVFVKVDVVADTANTPMLPSYEYPKPYEMYDPQEKECVVVDIKALTYLTMALSNEVFCMVDSLDNAKVVWEELERQLNLKSMGLHDLYSIMIQQDDDVDVKTEKKSMALIFVSQGDLIEDKSSQTISEGYDRGREEIQGFAFKGLKRCYKDSVD</sequence>
<gene>
    <name evidence="1" type="ORF">OSB04_027838</name>
</gene>
<evidence type="ECO:0000313" key="1">
    <source>
        <dbReference type="EMBL" id="KAJ9541332.1"/>
    </source>
</evidence>
<name>A0AA38SY46_9ASTR</name>
<dbReference type="EMBL" id="JARYMX010000007">
    <property type="protein sequence ID" value="KAJ9541332.1"/>
    <property type="molecule type" value="Genomic_DNA"/>
</dbReference>
<dbReference type="Proteomes" id="UP001172457">
    <property type="component" value="Chromosome 7"/>
</dbReference>
<accession>A0AA38SY46</accession>
<dbReference type="AlphaFoldDB" id="A0AA38SY46"/>
<reference evidence="1" key="1">
    <citation type="submission" date="2023-03" db="EMBL/GenBank/DDBJ databases">
        <title>Chromosome-scale reference genome and RAD-based genetic map of yellow starthistle (Centaurea solstitialis) reveal putative structural variation and QTLs associated with invader traits.</title>
        <authorList>
            <person name="Reatini B."/>
            <person name="Cang F.A."/>
            <person name="Jiang Q."/>
            <person name="Mckibben M.T.W."/>
            <person name="Barker M.S."/>
            <person name="Rieseberg L.H."/>
            <person name="Dlugosch K.M."/>
        </authorList>
    </citation>
    <scope>NUCLEOTIDE SEQUENCE</scope>
    <source>
        <strain evidence="1">CAN-66</strain>
        <tissue evidence="1">Leaf</tissue>
    </source>
</reference>
<evidence type="ECO:0000313" key="2">
    <source>
        <dbReference type="Proteomes" id="UP001172457"/>
    </source>
</evidence>
<keyword evidence="2" id="KW-1185">Reference proteome</keyword>
<comment type="caution">
    <text evidence="1">The sequence shown here is derived from an EMBL/GenBank/DDBJ whole genome shotgun (WGS) entry which is preliminary data.</text>
</comment>